<accession>A0A1U7W9R3</accession>
<dbReference type="PANTHER" id="PTHR24186">
    <property type="entry name" value="PROTEIN PHOSPHATASE 1 REGULATORY SUBUNIT"/>
    <property type="match status" value="1"/>
</dbReference>
<keyword evidence="2 8" id="KW-0812">Transmembrane</keyword>
<keyword evidence="3" id="KW-0677">Repeat</keyword>
<dbReference type="InterPro" id="IPR002110">
    <property type="entry name" value="Ankyrin_rpt"/>
</dbReference>
<gene>
    <name evidence="11" type="primary">LOC104224083</name>
</gene>
<keyword evidence="10" id="KW-1185">Reference proteome</keyword>
<protein>
    <submittedName>
        <fullName evidence="11">Ankyrin repeat-containing protein At3g12360-like</fullName>
    </submittedName>
</protein>
<keyword evidence="5 7" id="KW-0040">ANK repeat</keyword>
<dbReference type="SMART" id="SM00248">
    <property type="entry name" value="ANK"/>
    <property type="match status" value="8"/>
</dbReference>
<dbReference type="Proteomes" id="UP000189701">
    <property type="component" value="Unplaced"/>
</dbReference>
<name>A0A1U7W9R3_NICSY</name>
<feature type="domain" description="PGG" evidence="9">
    <location>
        <begin position="379"/>
        <end position="488"/>
    </location>
</feature>
<dbReference type="PROSITE" id="PS50297">
    <property type="entry name" value="ANK_REP_REGION"/>
    <property type="match status" value="2"/>
</dbReference>
<keyword evidence="6 8" id="KW-0472">Membrane</keyword>
<dbReference type="PANTHER" id="PTHR24186:SF50">
    <property type="entry name" value="ANKYRIN REPEAT-CONTAINING PROTEIN ITN1-LIKE ISOFORM X1"/>
    <property type="match status" value="1"/>
</dbReference>
<feature type="transmembrane region" description="Helical" evidence="8">
    <location>
        <begin position="425"/>
        <end position="451"/>
    </location>
</feature>
<dbReference type="AlphaFoldDB" id="A0A1U7W9R3"/>
<keyword evidence="4 8" id="KW-1133">Transmembrane helix</keyword>
<feature type="repeat" description="ANK" evidence="7">
    <location>
        <begin position="71"/>
        <end position="93"/>
    </location>
</feature>
<dbReference type="Gene3D" id="1.25.40.20">
    <property type="entry name" value="Ankyrin repeat-containing domain"/>
    <property type="match status" value="2"/>
</dbReference>
<reference evidence="10" key="1">
    <citation type="journal article" date="2013" name="Genome Biol.">
        <title>Reference genomes and transcriptomes of Nicotiana sylvestris and Nicotiana tomentosiformis.</title>
        <authorList>
            <person name="Sierro N."/>
            <person name="Battey J.N."/>
            <person name="Ouadi S."/>
            <person name="Bovet L."/>
            <person name="Goepfert S."/>
            <person name="Bakaher N."/>
            <person name="Peitsch M.C."/>
            <person name="Ivanov N.V."/>
        </authorList>
    </citation>
    <scope>NUCLEOTIDE SEQUENCE [LARGE SCALE GENOMIC DNA]</scope>
</reference>
<evidence type="ECO:0000259" key="9">
    <source>
        <dbReference type="Pfam" id="PF13962"/>
    </source>
</evidence>
<evidence type="ECO:0000256" key="3">
    <source>
        <dbReference type="ARBA" id="ARBA00022737"/>
    </source>
</evidence>
<evidence type="ECO:0000256" key="2">
    <source>
        <dbReference type="ARBA" id="ARBA00022692"/>
    </source>
</evidence>
<dbReference type="STRING" id="4096.A0A1U7W9R3"/>
<sequence length="530" mass="58974">MPMDKLLYVAAKEGNMEVLEQYKDKFATELTPYNNTVLHVAAQHDGFNRPKSPIGFLDMAGPNLFFSLNCNGDTFIHVAARNGNLEIIKAFINYTKNCGGLGIVRDIEADIQKLLSITNNDGNTALHEAVMHGRRSDDMVELLVKEDAAFSHPPNKAGKSPLYLAVERGDNVSVELILNNCASPSYAGPIGATALHAVVMHPFPTTECLEMIVKKEGTLTKQVDEFAWNSLHFAAYFGYAKIVKQLLVADREMAYKTIREYNMTPLHLAAINDNHEVVEEILNQCPDTLEAVTSHGQNLLHLACTNKENSRENSKMRDFLGRQHLLQNLIDQKDADGNTPFHAKGKIVLYHPRLEEIDLDRIRHTSLREEMLRECMEVWKERANTHLIVATLIATVSFAAGFTIPGGYNGDDGPNKGMAILWKKAAFQVFAVADTFAMTSSTSAMFLHYLATYERETKRLNRYVTAGILVLIAMVAMMVAFMTGLYVVLPSSSCVAVSICFICSLTLIGLIFSFGKTLSDSFSEFSKYYC</sequence>
<evidence type="ECO:0000256" key="7">
    <source>
        <dbReference type="PROSITE-ProRule" id="PRU00023"/>
    </source>
</evidence>
<evidence type="ECO:0000256" key="4">
    <source>
        <dbReference type="ARBA" id="ARBA00022989"/>
    </source>
</evidence>
<feature type="transmembrane region" description="Helical" evidence="8">
    <location>
        <begin position="463"/>
        <end position="489"/>
    </location>
</feature>
<reference evidence="11" key="2">
    <citation type="submission" date="2025-08" db="UniProtKB">
        <authorList>
            <consortium name="RefSeq"/>
        </authorList>
    </citation>
    <scope>IDENTIFICATION</scope>
    <source>
        <tissue evidence="11">Leaf</tissue>
    </source>
</reference>
<evidence type="ECO:0000313" key="11">
    <source>
        <dbReference type="RefSeq" id="XP_009773951.1"/>
    </source>
</evidence>
<evidence type="ECO:0000256" key="5">
    <source>
        <dbReference type="ARBA" id="ARBA00023043"/>
    </source>
</evidence>
<feature type="repeat" description="ANK" evidence="7">
    <location>
        <begin position="121"/>
        <end position="155"/>
    </location>
</feature>
<feature type="transmembrane region" description="Helical" evidence="8">
    <location>
        <begin position="386"/>
        <end position="405"/>
    </location>
</feature>
<dbReference type="GO" id="GO:0005886">
    <property type="term" value="C:plasma membrane"/>
    <property type="evidence" value="ECO:0007669"/>
    <property type="project" value="TreeGrafter"/>
</dbReference>
<dbReference type="KEGG" id="nsy:104224083"/>
<dbReference type="InterPro" id="IPR026961">
    <property type="entry name" value="PGG_dom"/>
</dbReference>
<feature type="transmembrane region" description="Helical" evidence="8">
    <location>
        <begin position="495"/>
        <end position="515"/>
    </location>
</feature>
<dbReference type="RefSeq" id="XP_009773951.1">
    <property type="nucleotide sequence ID" value="XM_009775649.1"/>
</dbReference>
<proteinExistence type="predicted"/>
<dbReference type="Pfam" id="PF13962">
    <property type="entry name" value="PGG"/>
    <property type="match status" value="1"/>
</dbReference>
<evidence type="ECO:0000313" key="10">
    <source>
        <dbReference type="Proteomes" id="UP000189701"/>
    </source>
</evidence>
<dbReference type="SUPFAM" id="SSF48403">
    <property type="entry name" value="Ankyrin repeat"/>
    <property type="match status" value="1"/>
</dbReference>
<dbReference type="eggNOG" id="KOG0504">
    <property type="taxonomic scope" value="Eukaryota"/>
</dbReference>
<evidence type="ECO:0000256" key="6">
    <source>
        <dbReference type="ARBA" id="ARBA00023136"/>
    </source>
</evidence>
<evidence type="ECO:0000256" key="8">
    <source>
        <dbReference type="SAM" id="Phobius"/>
    </source>
</evidence>
<dbReference type="PROSITE" id="PS50088">
    <property type="entry name" value="ANK_REPEAT"/>
    <property type="match status" value="2"/>
</dbReference>
<dbReference type="Pfam" id="PF12796">
    <property type="entry name" value="Ank_2"/>
    <property type="match status" value="2"/>
</dbReference>
<organism evidence="10 11">
    <name type="scientific">Nicotiana sylvestris</name>
    <name type="common">Wood tobacco</name>
    <name type="synonym">South American tobacco</name>
    <dbReference type="NCBI Taxonomy" id="4096"/>
    <lineage>
        <taxon>Eukaryota</taxon>
        <taxon>Viridiplantae</taxon>
        <taxon>Streptophyta</taxon>
        <taxon>Embryophyta</taxon>
        <taxon>Tracheophyta</taxon>
        <taxon>Spermatophyta</taxon>
        <taxon>Magnoliopsida</taxon>
        <taxon>eudicotyledons</taxon>
        <taxon>Gunneridae</taxon>
        <taxon>Pentapetalae</taxon>
        <taxon>asterids</taxon>
        <taxon>lamiids</taxon>
        <taxon>Solanales</taxon>
        <taxon>Solanaceae</taxon>
        <taxon>Nicotianoideae</taxon>
        <taxon>Nicotianeae</taxon>
        <taxon>Nicotiana</taxon>
    </lineage>
</organism>
<dbReference type="InterPro" id="IPR036770">
    <property type="entry name" value="Ankyrin_rpt-contain_sf"/>
</dbReference>
<dbReference type="GeneID" id="104224083"/>
<evidence type="ECO:0000256" key="1">
    <source>
        <dbReference type="ARBA" id="ARBA00004141"/>
    </source>
</evidence>
<comment type="subcellular location">
    <subcellularLocation>
        <location evidence="1">Membrane</location>
        <topology evidence="1">Multi-pass membrane protein</topology>
    </subcellularLocation>
</comment>